<evidence type="ECO:0008006" key="4">
    <source>
        <dbReference type="Google" id="ProtNLM"/>
    </source>
</evidence>
<dbReference type="PANTHER" id="PTHR35186">
    <property type="entry name" value="ANK_REP_REGION DOMAIN-CONTAINING PROTEIN"/>
    <property type="match status" value="1"/>
</dbReference>
<dbReference type="Proteomes" id="UP001498421">
    <property type="component" value="Unassembled WGS sequence"/>
</dbReference>
<evidence type="ECO:0000313" key="3">
    <source>
        <dbReference type="Proteomes" id="UP001498421"/>
    </source>
</evidence>
<reference evidence="2 3" key="1">
    <citation type="journal article" date="2025" name="Microbiol. Resour. Announc.">
        <title>Draft genome sequences for Neonectria magnoliae and Neonectria punicea, canker pathogens of Liriodendron tulipifera and Acer saccharum in West Virginia.</title>
        <authorList>
            <person name="Petronek H.M."/>
            <person name="Kasson M.T."/>
            <person name="Metheny A.M."/>
            <person name="Stauder C.M."/>
            <person name="Lovett B."/>
            <person name="Lynch S.C."/>
            <person name="Garnas J.R."/>
            <person name="Kasson L.R."/>
            <person name="Stajich J.E."/>
        </authorList>
    </citation>
    <scope>NUCLEOTIDE SEQUENCE [LARGE SCALE GENOMIC DNA]</scope>
    <source>
        <strain evidence="2 3">NRRL 64651</strain>
    </source>
</reference>
<evidence type="ECO:0000256" key="1">
    <source>
        <dbReference type="SAM" id="MobiDB-lite"/>
    </source>
</evidence>
<sequence length="360" mass="40692">MAELALGIAGVVPLRGLAVKSYRQVHSKLKTFVHYSKTLKHMRKRLNLNRSMFELECHYLLRFAFDDATIREMKSDEQRPEWTDAEFEGKVRLGLGTSYEDDIGLVEDVREVVEELSQAIDRCADDTQEGERMKDKMRRLKKRGKLTIVETEWEKTAKKLRDPIQDLTALREKLQGLNKPTASDRCNTVGSEAARVLSDMRIIRSASSALYCGLREAWNCSERSHSRHAVNLFMESLSTPCSDLPQLHLSISGKATSDVGSFKTARLKVESQLQDRAEDSYLTPSESPEVGTEETQPPRKRTKHSPSTIRPQMLAVTGDMTLSPVRPLSPGSSSYCKREFKSSCLNLVRPLDHSDDDFLG</sequence>
<gene>
    <name evidence="2" type="ORF">QQZ08_004176</name>
</gene>
<evidence type="ECO:0000313" key="2">
    <source>
        <dbReference type="EMBL" id="KAK7429363.1"/>
    </source>
</evidence>
<comment type="caution">
    <text evidence="2">The sequence shown here is derived from an EMBL/GenBank/DDBJ whole genome shotgun (WGS) entry which is preliminary data.</text>
</comment>
<protein>
    <recommendedName>
        <fullName evidence="4">Prion-inhibition and propagation HeLo domain-containing protein</fullName>
    </recommendedName>
</protein>
<keyword evidence="3" id="KW-1185">Reference proteome</keyword>
<accession>A0ABR1I925</accession>
<dbReference type="EMBL" id="JAZAVK010000030">
    <property type="protein sequence ID" value="KAK7429363.1"/>
    <property type="molecule type" value="Genomic_DNA"/>
</dbReference>
<organism evidence="2 3">
    <name type="scientific">Neonectria magnoliae</name>
    <dbReference type="NCBI Taxonomy" id="2732573"/>
    <lineage>
        <taxon>Eukaryota</taxon>
        <taxon>Fungi</taxon>
        <taxon>Dikarya</taxon>
        <taxon>Ascomycota</taxon>
        <taxon>Pezizomycotina</taxon>
        <taxon>Sordariomycetes</taxon>
        <taxon>Hypocreomycetidae</taxon>
        <taxon>Hypocreales</taxon>
        <taxon>Nectriaceae</taxon>
        <taxon>Neonectria</taxon>
    </lineage>
</organism>
<feature type="region of interest" description="Disordered" evidence="1">
    <location>
        <begin position="273"/>
        <end position="334"/>
    </location>
</feature>
<proteinExistence type="predicted"/>
<name>A0ABR1I925_9HYPO</name>
<dbReference type="PANTHER" id="PTHR35186:SF4">
    <property type="entry name" value="PRION-INHIBITION AND PROPAGATION HELO DOMAIN-CONTAINING PROTEIN"/>
    <property type="match status" value="1"/>
</dbReference>